<evidence type="ECO:0008006" key="3">
    <source>
        <dbReference type="Google" id="ProtNLM"/>
    </source>
</evidence>
<name>A0A6A6QAG8_9PEZI</name>
<dbReference type="InterPro" id="IPR019410">
    <property type="entry name" value="Methyltransf_16"/>
</dbReference>
<keyword evidence="2" id="KW-1185">Reference proteome</keyword>
<dbReference type="PANTHER" id="PTHR14614:SF109">
    <property type="entry name" value="RIBOSOMAL LYSINE N-METHYLTRANSFERASE 5"/>
    <property type="match status" value="1"/>
</dbReference>
<dbReference type="AlphaFoldDB" id="A0A6A6QAG8"/>
<dbReference type="GO" id="GO:0032991">
    <property type="term" value="C:protein-containing complex"/>
    <property type="evidence" value="ECO:0007669"/>
    <property type="project" value="TreeGrafter"/>
</dbReference>
<dbReference type="Gene3D" id="3.40.50.150">
    <property type="entry name" value="Vaccinia Virus protein VP39"/>
    <property type="match status" value="1"/>
</dbReference>
<dbReference type="Proteomes" id="UP000799750">
    <property type="component" value="Unassembled WGS sequence"/>
</dbReference>
<proteinExistence type="predicted"/>
<evidence type="ECO:0000313" key="1">
    <source>
        <dbReference type="EMBL" id="KAF2489365.1"/>
    </source>
</evidence>
<accession>A0A6A6QAG8</accession>
<dbReference type="Pfam" id="PF10294">
    <property type="entry name" value="Methyltransf_16"/>
    <property type="match status" value="1"/>
</dbReference>
<evidence type="ECO:0000313" key="2">
    <source>
        <dbReference type="Proteomes" id="UP000799750"/>
    </source>
</evidence>
<sequence length="307" mass="33792">MEELLGALGDPVTDPEEEAFLVFSQAIPSRSLGFVSSKATLLELTVAGRDLSIHQSPTLLSSNRKEGTTGAVVWSVTPLFAEWIASNNVLAKYGFLSSEAIILELGCGVAGIVALSLAPQVKKYVATDQDYVLKLLKQNLAENFPEKAIPHTKRKQSSKKAKSTRLKEDDTISNIETLLLDWELDSVATIPRFLGQQQASGDQDDPVGVDVLIACDCIYNDALIEPFVTTCAQICRLRSTSKTQKPTICIVAQQIRSFEVFESWLKAFHWSFDVWRVPDELIIDALKANSGFVIHVGILREESRPAV</sequence>
<dbReference type="OrthoDB" id="2529286at2759"/>
<gene>
    <name evidence="1" type="ORF">BU16DRAFT_531684</name>
</gene>
<dbReference type="SUPFAM" id="SSF53335">
    <property type="entry name" value="S-adenosyl-L-methionine-dependent methyltransferases"/>
    <property type="match status" value="1"/>
</dbReference>
<dbReference type="GO" id="GO:0008757">
    <property type="term" value="F:S-adenosylmethionine-dependent methyltransferase activity"/>
    <property type="evidence" value="ECO:0007669"/>
    <property type="project" value="UniProtKB-ARBA"/>
</dbReference>
<reference evidence="1" key="1">
    <citation type="journal article" date="2020" name="Stud. Mycol.">
        <title>101 Dothideomycetes genomes: a test case for predicting lifestyles and emergence of pathogens.</title>
        <authorList>
            <person name="Haridas S."/>
            <person name="Albert R."/>
            <person name="Binder M."/>
            <person name="Bloem J."/>
            <person name="Labutti K."/>
            <person name="Salamov A."/>
            <person name="Andreopoulos B."/>
            <person name="Baker S."/>
            <person name="Barry K."/>
            <person name="Bills G."/>
            <person name="Bluhm B."/>
            <person name="Cannon C."/>
            <person name="Castanera R."/>
            <person name="Culley D."/>
            <person name="Daum C."/>
            <person name="Ezra D."/>
            <person name="Gonzalez J."/>
            <person name="Henrissat B."/>
            <person name="Kuo A."/>
            <person name="Liang C."/>
            <person name="Lipzen A."/>
            <person name="Lutzoni F."/>
            <person name="Magnuson J."/>
            <person name="Mondo S."/>
            <person name="Nolan M."/>
            <person name="Ohm R."/>
            <person name="Pangilinan J."/>
            <person name="Park H.-J."/>
            <person name="Ramirez L."/>
            <person name="Alfaro M."/>
            <person name="Sun H."/>
            <person name="Tritt A."/>
            <person name="Yoshinaga Y."/>
            <person name="Zwiers L.-H."/>
            <person name="Turgeon B."/>
            <person name="Goodwin S."/>
            <person name="Spatafora J."/>
            <person name="Crous P."/>
            <person name="Grigoriev I."/>
        </authorList>
    </citation>
    <scope>NUCLEOTIDE SEQUENCE</scope>
    <source>
        <strain evidence="1">CBS 269.34</strain>
    </source>
</reference>
<protein>
    <recommendedName>
        <fullName evidence="3">Diaminohydroxyphosphoribosylamino-pyrimidine deaminase</fullName>
    </recommendedName>
</protein>
<dbReference type="GO" id="GO:0005829">
    <property type="term" value="C:cytosol"/>
    <property type="evidence" value="ECO:0007669"/>
    <property type="project" value="TreeGrafter"/>
</dbReference>
<dbReference type="PANTHER" id="PTHR14614">
    <property type="entry name" value="HEPATOCELLULAR CARCINOMA-ASSOCIATED ANTIGEN"/>
    <property type="match status" value="1"/>
</dbReference>
<dbReference type="InterPro" id="IPR029063">
    <property type="entry name" value="SAM-dependent_MTases_sf"/>
</dbReference>
<dbReference type="EMBL" id="MU004199">
    <property type="protein sequence ID" value="KAF2489365.1"/>
    <property type="molecule type" value="Genomic_DNA"/>
</dbReference>
<organism evidence="1 2">
    <name type="scientific">Lophium mytilinum</name>
    <dbReference type="NCBI Taxonomy" id="390894"/>
    <lineage>
        <taxon>Eukaryota</taxon>
        <taxon>Fungi</taxon>
        <taxon>Dikarya</taxon>
        <taxon>Ascomycota</taxon>
        <taxon>Pezizomycotina</taxon>
        <taxon>Dothideomycetes</taxon>
        <taxon>Pleosporomycetidae</taxon>
        <taxon>Mytilinidiales</taxon>
        <taxon>Mytilinidiaceae</taxon>
        <taxon>Lophium</taxon>
    </lineage>
</organism>